<gene>
    <name evidence="3" type="ORF">PFI31113_00900</name>
</gene>
<dbReference type="Proteomes" id="UP000382577">
    <property type="component" value="Unassembled WGS sequence"/>
</dbReference>
<evidence type="ECO:0000256" key="1">
    <source>
        <dbReference type="SAM" id="Coils"/>
    </source>
</evidence>
<name>A0A5E4SM34_9BURK</name>
<organism evidence="3 4">
    <name type="scientific">Pandoraea fibrosis</name>
    <dbReference type="NCBI Taxonomy" id="1891094"/>
    <lineage>
        <taxon>Bacteria</taxon>
        <taxon>Pseudomonadati</taxon>
        <taxon>Pseudomonadota</taxon>
        <taxon>Betaproteobacteria</taxon>
        <taxon>Burkholderiales</taxon>
        <taxon>Burkholderiaceae</taxon>
        <taxon>Pandoraea</taxon>
    </lineage>
</organism>
<evidence type="ECO:0000256" key="2">
    <source>
        <dbReference type="SAM" id="MobiDB-lite"/>
    </source>
</evidence>
<evidence type="ECO:0000313" key="3">
    <source>
        <dbReference type="EMBL" id="VVD76936.1"/>
    </source>
</evidence>
<feature type="region of interest" description="Disordered" evidence="2">
    <location>
        <begin position="1"/>
        <end position="25"/>
    </location>
</feature>
<dbReference type="RefSeq" id="WP_150598873.1">
    <property type="nucleotide sequence ID" value="NZ_CABPRW010000002.1"/>
</dbReference>
<evidence type="ECO:0000313" key="4">
    <source>
        <dbReference type="Proteomes" id="UP000382577"/>
    </source>
</evidence>
<keyword evidence="1" id="KW-0175">Coiled coil</keyword>
<dbReference type="EMBL" id="CABPRW010000002">
    <property type="protein sequence ID" value="VVD76936.1"/>
    <property type="molecule type" value="Genomic_DNA"/>
</dbReference>
<sequence>MLRIIEDPFPSSFADAEEEGRPSSFSPLVKQAEIDRARNAADLLSQAERQAAELIARAEQDAARIRANAFREGVAEGISAALAPIATLVLQWQSVHQTLREKIAGHLHDCVEDLFENDQVLGAILNAVLAQHLPHQPERIRICVPSVAAIRELESRCEALGISAVVTLGEEAGVFSVAWSGHVWKAHFADIKALVWDESQRNVEAPEVSEVRDACRAALLDVAEGFSASR</sequence>
<feature type="coiled-coil region" evidence="1">
    <location>
        <begin position="30"/>
        <end position="68"/>
    </location>
</feature>
<evidence type="ECO:0008006" key="5">
    <source>
        <dbReference type="Google" id="ProtNLM"/>
    </source>
</evidence>
<reference evidence="3 4" key="1">
    <citation type="submission" date="2019-08" db="EMBL/GenBank/DDBJ databases">
        <authorList>
            <person name="Peeters C."/>
        </authorList>
    </citation>
    <scope>NUCLEOTIDE SEQUENCE [LARGE SCALE GENOMIC DNA]</scope>
    <source>
        <strain evidence="3 4">LMG 31113</strain>
    </source>
</reference>
<dbReference type="AlphaFoldDB" id="A0A5E4SM34"/>
<accession>A0A5E4SM34</accession>
<dbReference type="OrthoDB" id="9906536at2"/>
<protein>
    <recommendedName>
        <fullName evidence="5">Oxygen-regulated invasion protein OrgB</fullName>
    </recommendedName>
</protein>
<proteinExistence type="predicted"/>